<dbReference type="GO" id="GO:0030091">
    <property type="term" value="P:protein repair"/>
    <property type="evidence" value="ECO:0007669"/>
    <property type="project" value="UniProtKB-UniRule"/>
</dbReference>
<evidence type="ECO:0000256" key="4">
    <source>
        <dbReference type="ARBA" id="ARBA00022692"/>
    </source>
</evidence>
<keyword evidence="5 8" id="KW-1133">Transmembrane helix</keyword>
<keyword evidence="4 8" id="KW-0812">Transmembrane</keyword>
<proteinExistence type="inferred from homology"/>
<comment type="cofactor">
    <cofactor evidence="8">
        <name>FMN</name>
        <dbReference type="ChEBI" id="CHEBI:58210"/>
    </cofactor>
    <text evidence="8">Binds 1 FMN per subunit.</text>
</comment>
<dbReference type="KEGG" id="tgr:Tgr7_1504"/>
<dbReference type="GO" id="GO:0009055">
    <property type="term" value="F:electron transfer activity"/>
    <property type="evidence" value="ECO:0007669"/>
    <property type="project" value="UniProtKB-UniRule"/>
</dbReference>
<dbReference type="AlphaFoldDB" id="B8GRN4"/>
<evidence type="ECO:0000256" key="5">
    <source>
        <dbReference type="ARBA" id="ARBA00022989"/>
    </source>
</evidence>
<dbReference type="GO" id="GO:0020037">
    <property type="term" value="F:heme binding"/>
    <property type="evidence" value="ECO:0007669"/>
    <property type="project" value="UniProtKB-UniRule"/>
</dbReference>
<gene>
    <name evidence="8" type="primary">msrQ</name>
    <name evidence="10" type="ordered locus">Tgr7_1504</name>
</gene>
<comment type="subunit">
    <text evidence="8">Heterodimer of a catalytic subunit (MsrP) and a heme-binding subunit (MsrQ).</text>
</comment>
<dbReference type="Pfam" id="PF01794">
    <property type="entry name" value="Ferric_reduct"/>
    <property type="match status" value="1"/>
</dbReference>
<evidence type="ECO:0000256" key="3">
    <source>
        <dbReference type="ARBA" id="ARBA00022617"/>
    </source>
</evidence>
<feature type="transmembrane region" description="Helical" evidence="8">
    <location>
        <begin position="92"/>
        <end position="108"/>
    </location>
</feature>
<comment type="subcellular location">
    <subcellularLocation>
        <location evidence="8">Cell inner membrane</location>
        <topology evidence="8">Multi-pass membrane protein</topology>
    </subcellularLocation>
    <subcellularLocation>
        <location evidence="1">Membrane</location>
        <topology evidence="1">Multi-pass membrane protein</topology>
    </subcellularLocation>
</comment>
<keyword evidence="8" id="KW-0285">Flavoprotein</keyword>
<sequence>MVQALGGLGGLGTNPIEYLTHETGIWALRLLCLTLLMTPLRRMTGWSWPMRLRRMLGLFAFFYACLHLSIWIGLDLFFDWTLIWDDVLNRPYITLGFTAWLLLLPLAVTSTDAMMRRLKRRWVQLHRLVYPAAILAVLHFWWLTRADYREPMLYGVILAVLLGWRVIQRWPWKAWSGSARRLG</sequence>
<reference evidence="10 11" key="1">
    <citation type="journal article" date="2011" name="Stand. Genomic Sci.">
        <title>Complete genome sequence of 'Thioalkalivibrio sulfidophilus' HL-EbGr7.</title>
        <authorList>
            <person name="Muyzer G."/>
            <person name="Sorokin D.Y."/>
            <person name="Mavromatis K."/>
            <person name="Lapidus A."/>
            <person name="Clum A."/>
            <person name="Ivanova N."/>
            <person name="Pati A."/>
            <person name="d'Haeseleer P."/>
            <person name="Woyke T."/>
            <person name="Kyrpides N.C."/>
        </authorList>
    </citation>
    <scope>NUCLEOTIDE SEQUENCE [LARGE SCALE GENOMIC DNA]</scope>
    <source>
        <strain evidence="10 11">HL-EbGR7</strain>
    </source>
</reference>
<dbReference type="PANTHER" id="PTHR36964">
    <property type="entry name" value="PROTEIN-METHIONINE-SULFOXIDE REDUCTASE HEME-BINDING SUBUNIT MSRQ"/>
    <property type="match status" value="1"/>
</dbReference>
<dbReference type="RefSeq" id="WP_012638071.1">
    <property type="nucleotide sequence ID" value="NC_011901.1"/>
</dbReference>
<feature type="transmembrane region" description="Helical" evidence="8">
    <location>
        <begin position="23"/>
        <end position="40"/>
    </location>
</feature>
<keyword evidence="3 8" id="KW-0349">Heme</keyword>
<dbReference type="PANTHER" id="PTHR36964:SF1">
    <property type="entry name" value="PROTEIN-METHIONINE-SULFOXIDE REDUCTASE HEME-BINDING SUBUNIT MSRQ"/>
    <property type="match status" value="1"/>
</dbReference>
<name>B8GRN4_THISH</name>
<dbReference type="STRING" id="396588.Tgr7_1504"/>
<dbReference type="HAMAP" id="MF_01207">
    <property type="entry name" value="MsrQ"/>
    <property type="match status" value="1"/>
</dbReference>
<dbReference type="GO" id="GO:0005886">
    <property type="term" value="C:plasma membrane"/>
    <property type="evidence" value="ECO:0007669"/>
    <property type="project" value="UniProtKB-SubCell"/>
</dbReference>
<dbReference type="InterPro" id="IPR022837">
    <property type="entry name" value="MsrQ-like"/>
</dbReference>
<dbReference type="HOGENOM" id="CLU_080662_0_1_6"/>
<dbReference type="eggNOG" id="COG2717">
    <property type="taxonomic scope" value="Bacteria"/>
</dbReference>
<feature type="domain" description="Ferric oxidoreductase" evidence="9">
    <location>
        <begin position="23"/>
        <end position="137"/>
    </location>
</feature>
<evidence type="ECO:0000259" key="9">
    <source>
        <dbReference type="Pfam" id="PF01794"/>
    </source>
</evidence>
<feature type="transmembrane region" description="Helical" evidence="8">
    <location>
        <begin position="128"/>
        <end position="145"/>
    </location>
</feature>
<organism evidence="10 11">
    <name type="scientific">Thioalkalivibrio sulfidiphilus (strain HL-EbGR7)</name>
    <dbReference type="NCBI Taxonomy" id="396588"/>
    <lineage>
        <taxon>Bacteria</taxon>
        <taxon>Pseudomonadati</taxon>
        <taxon>Pseudomonadota</taxon>
        <taxon>Gammaproteobacteria</taxon>
        <taxon>Chromatiales</taxon>
        <taxon>Ectothiorhodospiraceae</taxon>
        <taxon>Thioalkalivibrio</taxon>
    </lineage>
</organism>
<feature type="transmembrane region" description="Helical" evidence="8">
    <location>
        <begin position="52"/>
        <end position="72"/>
    </location>
</feature>
<keyword evidence="11" id="KW-1185">Reference proteome</keyword>
<comment type="caution">
    <text evidence="8">Lacks conserved residue(s) required for the propagation of feature annotation.</text>
</comment>
<dbReference type="GO" id="GO:0046872">
    <property type="term" value="F:metal ion binding"/>
    <property type="evidence" value="ECO:0007669"/>
    <property type="project" value="UniProtKB-KW"/>
</dbReference>
<dbReference type="EMBL" id="CP001339">
    <property type="protein sequence ID" value="ACL72588.1"/>
    <property type="molecule type" value="Genomic_DNA"/>
</dbReference>
<evidence type="ECO:0000313" key="11">
    <source>
        <dbReference type="Proteomes" id="UP000002383"/>
    </source>
</evidence>
<evidence type="ECO:0000313" key="10">
    <source>
        <dbReference type="EMBL" id="ACL72588.1"/>
    </source>
</evidence>
<dbReference type="Proteomes" id="UP000002383">
    <property type="component" value="Chromosome"/>
</dbReference>
<evidence type="ECO:0000256" key="1">
    <source>
        <dbReference type="ARBA" id="ARBA00004141"/>
    </source>
</evidence>
<evidence type="ECO:0000256" key="8">
    <source>
        <dbReference type="HAMAP-Rule" id="MF_01207"/>
    </source>
</evidence>
<dbReference type="OrthoDB" id="9788328at2"/>
<keyword evidence="8" id="KW-0997">Cell inner membrane</keyword>
<keyword evidence="8" id="KW-0288">FMN</keyword>
<keyword evidence="8" id="KW-1003">Cell membrane</keyword>
<comment type="cofactor">
    <cofactor evidence="8">
        <name>heme b</name>
        <dbReference type="ChEBI" id="CHEBI:60344"/>
    </cofactor>
    <text evidence="8">Binds 1 heme b (iron(II)-protoporphyrin IX) group per subunit.</text>
</comment>
<keyword evidence="7 8" id="KW-0472">Membrane</keyword>
<evidence type="ECO:0000256" key="7">
    <source>
        <dbReference type="ARBA" id="ARBA00023136"/>
    </source>
</evidence>
<dbReference type="GO" id="GO:0010181">
    <property type="term" value="F:FMN binding"/>
    <property type="evidence" value="ECO:0007669"/>
    <property type="project" value="UniProtKB-UniRule"/>
</dbReference>
<keyword evidence="8" id="KW-0479">Metal-binding</keyword>
<protein>
    <recommendedName>
        <fullName evidence="8">Protein-methionine-sulfoxide reductase heme-binding subunit MsrQ</fullName>
    </recommendedName>
    <alternativeName>
        <fullName evidence="8">Flavocytochrome MsrQ</fullName>
    </alternativeName>
</protein>
<dbReference type="GO" id="GO:0016679">
    <property type="term" value="F:oxidoreductase activity, acting on diphenols and related substances as donors"/>
    <property type="evidence" value="ECO:0007669"/>
    <property type="project" value="TreeGrafter"/>
</dbReference>
<keyword evidence="6 8" id="KW-0408">Iron</keyword>
<evidence type="ECO:0000256" key="6">
    <source>
        <dbReference type="ARBA" id="ARBA00023004"/>
    </source>
</evidence>
<keyword evidence="8" id="KW-0249">Electron transport</keyword>
<accession>B8GRN4</accession>
<dbReference type="InterPro" id="IPR013130">
    <property type="entry name" value="Fe3_Rdtase_TM_dom"/>
</dbReference>
<comment type="similarity">
    <text evidence="8">Belongs to the MsrQ family.</text>
</comment>
<keyword evidence="2 8" id="KW-0813">Transport</keyword>
<feature type="transmembrane region" description="Helical" evidence="8">
    <location>
        <begin position="151"/>
        <end position="167"/>
    </location>
</feature>
<comment type="function">
    <text evidence="8">Part of the MsrPQ system that repairs oxidized periplasmic proteins containing methionine sulfoxide residues (Met-O), using respiratory chain electrons. Thus protects these proteins from oxidative-stress damage caused by reactive species of oxygen and chlorine generated by the host defense mechanisms. MsrPQ is essential for the maintenance of envelope integrity under bleach stress, rescuing a wide series of structurally unrelated periplasmic proteins from methionine oxidation. MsrQ provides electrons for reduction to the reductase catalytic subunit MsrP, using the quinone pool of the respiratory chain.</text>
</comment>
<evidence type="ECO:0000256" key="2">
    <source>
        <dbReference type="ARBA" id="ARBA00022448"/>
    </source>
</evidence>